<evidence type="ECO:0000256" key="2">
    <source>
        <dbReference type="SAM" id="Phobius"/>
    </source>
</evidence>
<dbReference type="Proteomes" id="UP000095705">
    <property type="component" value="Unassembled WGS sequence"/>
</dbReference>
<reference evidence="3 4" key="1">
    <citation type="submission" date="2016-08" db="EMBL/GenBank/DDBJ databases">
        <title>The complete genome of Streptomyces subrutilus 10-1-1.</title>
        <authorList>
            <person name="Chen X."/>
        </authorList>
    </citation>
    <scope>NUCLEOTIDE SEQUENCE [LARGE SCALE GENOMIC DNA]</scope>
    <source>
        <strain evidence="3 4">10-1-1</strain>
    </source>
</reference>
<comment type="caution">
    <text evidence="3">The sequence shown here is derived from an EMBL/GenBank/DDBJ whole genome shotgun (WGS) entry which is preliminary data.</text>
</comment>
<evidence type="ECO:0000313" key="4">
    <source>
        <dbReference type="Proteomes" id="UP000095705"/>
    </source>
</evidence>
<dbReference type="AlphaFoldDB" id="A0A1E5PX63"/>
<keyword evidence="2" id="KW-1133">Transmembrane helix</keyword>
<keyword evidence="2" id="KW-0472">Membrane</keyword>
<gene>
    <name evidence="3" type="ORF">BGK67_25090</name>
</gene>
<name>A0A1E5PX63_9ACTN</name>
<protein>
    <submittedName>
        <fullName evidence="3">Uncharacterized protein</fullName>
    </submittedName>
</protein>
<keyword evidence="2" id="KW-0812">Transmembrane</keyword>
<evidence type="ECO:0000313" key="3">
    <source>
        <dbReference type="EMBL" id="OEJ34174.1"/>
    </source>
</evidence>
<keyword evidence="4" id="KW-1185">Reference proteome</keyword>
<dbReference type="STRING" id="36818.BGK67_25090"/>
<organism evidence="3 4">
    <name type="scientific">Streptomyces subrutilus</name>
    <dbReference type="NCBI Taxonomy" id="36818"/>
    <lineage>
        <taxon>Bacteria</taxon>
        <taxon>Bacillati</taxon>
        <taxon>Actinomycetota</taxon>
        <taxon>Actinomycetes</taxon>
        <taxon>Kitasatosporales</taxon>
        <taxon>Streptomycetaceae</taxon>
        <taxon>Streptomyces</taxon>
    </lineage>
</organism>
<feature type="compositionally biased region" description="Polar residues" evidence="1">
    <location>
        <begin position="24"/>
        <end position="34"/>
    </location>
</feature>
<evidence type="ECO:0000256" key="1">
    <source>
        <dbReference type="SAM" id="MobiDB-lite"/>
    </source>
</evidence>
<accession>A0A1E5PX63</accession>
<feature type="region of interest" description="Disordered" evidence="1">
    <location>
        <begin position="1"/>
        <end position="44"/>
    </location>
</feature>
<sequence>MAGDPAKNPEPAKEPGKDVGPPTQGATIGDSTEPSNPPKKKPKDPLTAVFVSILAITVLGVAIASVVHGVRREDAPQPEPTYTGPAWEAYVEGRDFGRANQNATLPPGKGRKANTLEEELYEAANGQANDRSKDMQDALSADRANAEWWCEKNMPSSLRARYLEDWEALVGGCVGGALPVFDHPYLYVRSTP</sequence>
<proteinExistence type="predicted"/>
<feature type="transmembrane region" description="Helical" evidence="2">
    <location>
        <begin position="46"/>
        <end position="67"/>
    </location>
</feature>
<dbReference type="EMBL" id="MEHK01000001">
    <property type="protein sequence ID" value="OEJ34174.1"/>
    <property type="molecule type" value="Genomic_DNA"/>
</dbReference>